<dbReference type="GO" id="GO:0016810">
    <property type="term" value="F:hydrolase activity, acting on carbon-nitrogen (but not peptide) bonds"/>
    <property type="evidence" value="ECO:0007669"/>
    <property type="project" value="InterPro"/>
</dbReference>
<keyword evidence="3" id="KW-1185">Reference proteome</keyword>
<gene>
    <name evidence="2" type="ORF">GS399_06450</name>
</gene>
<proteinExistence type="predicted"/>
<dbReference type="PANTHER" id="PTHR22642">
    <property type="entry name" value="IMIDAZOLONEPROPIONASE"/>
    <property type="match status" value="1"/>
</dbReference>
<organism evidence="2 3">
    <name type="scientific">Hufsiella arboris</name>
    <dbReference type="NCBI Taxonomy" id="2695275"/>
    <lineage>
        <taxon>Bacteria</taxon>
        <taxon>Pseudomonadati</taxon>
        <taxon>Bacteroidota</taxon>
        <taxon>Sphingobacteriia</taxon>
        <taxon>Sphingobacteriales</taxon>
        <taxon>Sphingobacteriaceae</taxon>
        <taxon>Hufsiella</taxon>
    </lineage>
</organism>
<dbReference type="EMBL" id="WVHT01000002">
    <property type="protein sequence ID" value="MXV50607.1"/>
    <property type="molecule type" value="Genomic_DNA"/>
</dbReference>
<dbReference type="AlphaFoldDB" id="A0A7K1Y7R3"/>
<dbReference type="CDD" id="cd01300">
    <property type="entry name" value="YtcJ_like"/>
    <property type="match status" value="1"/>
</dbReference>
<dbReference type="SUPFAM" id="SSF51556">
    <property type="entry name" value="Metallo-dependent hydrolases"/>
    <property type="match status" value="1"/>
</dbReference>
<evidence type="ECO:0000313" key="2">
    <source>
        <dbReference type="EMBL" id="MXV50607.1"/>
    </source>
</evidence>
<keyword evidence="2" id="KW-0378">Hydrolase</keyword>
<dbReference type="InterPro" id="IPR011059">
    <property type="entry name" value="Metal-dep_hydrolase_composite"/>
</dbReference>
<feature type="domain" description="Amidohydrolase 3" evidence="1">
    <location>
        <begin position="52"/>
        <end position="535"/>
    </location>
</feature>
<dbReference type="InterPro" id="IPR033932">
    <property type="entry name" value="YtcJ-like"/>
</dbReference>
<evidence type="ECO:0000313" key="3">
    <source>
        <dbReference type="Proteomes" id="UP000466586"/>
    </source>
</evidence>
<dbReference type="PANTHER" id="PTHR22642:SF21">
    <property type="entry name" value="PERIPLASMIC PROTEIN"/>
    <property type="match status" value="1"/>
</dbReference>
<dbReference type="SUPFAM" id="SSF51338">
    <property type="entry name" value="Composite domain of metallo-dependent hydrolases"/>
    <property type="match status" value="1"/>
</dbReference>
<dbReference type="InterPro" id="IPR032466">
    <property type="entry name" value="Metal_Hydrolase"/>
</dbReference>
<name>A0A7K1Y7R3_9SPHI</name>
<reference evidence="2 3" key="1">
    <citation type="submission" date="2019-11" db="EMBL/GenBank/DDBJ databases">
        <title>Pedobacter sp. HMF7647 Genome sequencing and assembly.</title>
        <authorList>
            <person name="Kang H."/>
            <person name="Kim H."/>
            <person name="Joh K."/>
        </authorList>
    </citation>
    <scope>NUCLEOTIDE SEQUENCE [LARGE SCALE GENOMIC DNA]</scope>
    <source>
        <strain evidence="2 3">HMF7647</strain>
    </source>
</reference>
<accession>A0A7K1Y7R3</accession>
<dbReference type="InterPro" id="IPR013108">
    <property type="entry name" value="Amidohydro_3"/>
</dbReference>
<dbReference type="Pfam" id="PF07969">
    <property type="entry name" value="Amidohydro_3"/>
    <property type="match status" value="1"/>
</dbReference>
<dbReference type="RefSeq" id="WP_160843767.1">
    <property type="nucleotide sequence ID" value="NZ_WVHT01000002.1"/>
</dbReference>
<sequence>MKNADMIFHNGKVYTGDAANPAASAIAIADGKFLAAGDDTSILKYAGEETHIIDLKKKLVIPGINDSHTHLIRGGLNFNLELRWDGVPSLADALRMLREQVGRTPSPQWVRVVGGWTEFQFAERRMPTLEEINEIAPDTPVFILHLYDRALMNRAALRAIGYTRDTPAPPGGYIEKNQNGDPTGLIIATPNAMILYSTLAKGPKLSYEHQVNSTRHFMKELNRFGVTSVIDAGGGFQNFPDDYKVVNDLHEEGLLTIRIAYNLFTQRPKQEYEDFDNWIKSVELHQGNDMYRHNGAGEMLVFSAADFEDFVQPRPDLPETMEAELERVIRLLVENRWPFRMHATYNESITRFLNVFEKVNRDIPFDGLHWIFDHAETIDERNIERVKTLGGGIAIQSRMAYQGEVFSGRYGAEAAAHTPPVKHMLNAGVPVGGGSDATRVSSYNPWVSIYWLTAGKTVGGLEIYNEKTKLSRETALELYTKGSAWFSNEQHVKGAIKVGMLADVTVLDKDYFSVADEDVKSIESELTIVGGKIVYAKGDFSSFSPEPIPVLPDWSPAGFYKGYYSPSTNAAGLSSNVLPGKNHTDAGAQLHLISQIHQCAGQCTVHGHNHNAARQSQVPVNNYTAFWGALGCSCFAF</sequence>
<protein>
    <submittedName>
        <fullName evidence="2">Amidohydrolase family protein</fullName>
    </submittedName>
</protein>
<comment type="caution">
    <text evidence="2">The sequence shown here is derived from an EMBL/GenBank/DDBJ whole genome shotgun (WGS) entry which is preliminary data.</text>
</comment>
<dbReference type="Gene3D" id="3.20.20.140">
    <property type="entry name" value="Metal-dependent hydrolases"/>
    <property type="match status" value="1"/>
</dbReference>
<dbReference type="Proteomes" id="UP000466586">
    <property type="component" value="Unassembled WGS sequence"/>
</dbReference>
<dbReference type="Gene3D" id="2.30.40.10">
    <property type="entry name" value="Urease, subunit C, domain 1"/>
    <property type="match status" value="1"/>
</dbReference>
<evidence type="ECO:0000259" key="1">
    <source>
        <dbReference type="Pfam" id="PF07969"/>
    </source>
</evidence>
<dbReference type="Gene3D" id="3.10.310.70">
    <property type="match status" value="1"/>
</dbReference>